<comment type="similarity">
    <text evidence="1">Belongs to the short-chain dehydrogenases/reductases (SDR) family.</text>
</comment>
<comment type="caution">
    <text evidence="3">The sequence shown here is derived from an EMBL/GenBank/DDBJ whole genome shotgun (WGS) entry which is preliminary data.</text>
</comment>
<dbReference type="PANTHER" id="PTHR42760:SF103">
    <property type="entry name" value="SHORT-CHAIN DEHYDROGENASE_REDUCTASE SDR"/>
    <property type="match status" value="1"/>
</dbReference>
<organism evidence="3 4">
    <name type="scientific">Phlyctema vagabunda</name>
    <dbReference type="NCBI Taxonomy" id="108571"/>
    <lineage>
        <taxon>Eukaryota</taxon>
        <taxon>Fungi</taxon>
        <taxon>Dikarya</taxon>
        <taxon>Ascomycota</taxon>
        <taxon>Pezizomycotina</taxon>
        <taxon>Leotiomycetes</taxon>
        <taxon>Helotiales</taxon>
        <taxon>Dermateaceae</taxon>
        <taxon>Phlyctema</taxon>
    </lineage>
</organism>
<dbReference type="PRINTS" id="PR00081">
    <property type="entry name" value="GDHRDH"/>
</dbReference>
<keyword evidence="2" id="KW-0521">NADP</keyword>
<dbReference type="Gene3D" id="3.40.50.720">
    <property type="entry name" value="NAD(P)-binding Rossmann-like Domain"/>
    <property type="match status" value="1"/>
</dbReference>
<evidence type="ECO:0000313" key="4">
    <source>
        <dbReference type="Proteomes" id="UP001629113"/>
    </source>
</evidence>
<proteinExistence type="inferred from homology"/>
<dbReference type="SUPFAM" id="SSF51735">
    <property type="entry name" value="NAD(P)-binding Rossmann-fold domains"/>
    <property type="match status" value="1"/>
</dbReference>
<dbReference type="PROSITE" id="PS00061">
    <property type="entry name" value="ADH_SHORT"/>
    <property type="match status" value="1"/>
</dbReference>
<dbReference type="InterPro" id="IPR036291">
    <property type="entry name" value="NAD(P)-bd_dom_sf"/>
</dbReference>
<gene>
    <name evidence="3" type="ORF">PVAG01_05948</name>
</gene>
<dbReference type="EMBL" id="JBFCZG010000005">
    <property type="protein sequence ID" value="KAL3421792.1"/>
    <property type="molecule type" value="Genomic_DNA"/>
</dbReference>
<dbReference type="Proteomes" id="UP001629113">
    <property type="component" value="Unassembled WGS sequence"/>
</dbReference>
<dbReference type="PRINTS" id="PR00080">
    <property type="entry name" value="SDRFAMILY"/>
</dbReference>
<dbReference type="Pfam" id="PF13561">
    <property type="entry name" value="adh_short_C2"/>
    <property type="match status" value="1"/>
</dbReference>
<dbReference type="InterPro" id="IPR002347">
    <property type="entry name" value="SDR_fam"/>
</dbReference>
<keyword evidence="4" id="KW-1185">Reference proteome</keyword>
<evidence type="ECO:0000256" key="1">
    <source>
        <dbReference type="ARBA" id="ARBA00006484"/>
    </source>
</evidence>
<name>A0ABR4PFB7_9HELO</name>
<dbReference type="PANTHER" id="PTHR42760">
    <property type="entry name" value="SHORT-CHAIN DEHYDROGENASES/REDUCTASES FAMILY MEMBER"/>
    <property type="match status" value="1"/>
</dbReference>
<evidence type="ECO:0000256" key="2">
    <source>
        <dbReference type="ARBA" id="ARBA00022857"/>
    </source>
</evidence>
<reference evidence="3 4" key="1">
    <citation type="submission" date="2024-06" db="EMBL/GenBank/DDBJ databases">
        <title>Complete genome of Phlyctema vagabunda strain 19-DSS-EL-015.</title>
        <authorList>
            <person name="Fiorenzani C."/>
        </authorList>
    </citation>
    <scope>NUCLEOTIDE SEQUENCE [LARGE SCALE GENOMIC DNA]</scope>
    <source>
        <strain evidence="3 4">19-DSS-EL-015</strain>
    </source>
</reference>
<dbReference type="InterPro" id="IPR020904">
    <property type="entry name" value="Sc_DH/Rdtase_CS"/>
</dbReference>
<sequence>MSVARSVVNRAFQAANRQTAVRYAKVNGFTANYPKTMGVRFVTNTNQTGYEEVNKKELPILSFSKDGKKEKVIDVAEGTPIEPAAAGPVAGGFESGPCEPLTPGTHDKMTPTMKSMSIMGKTVVVTGGARGLGNNMARACLEAGASKLVIFDVNADNGAACVAELHKLTGVPCSFYCVDIRDDNAIDRAVQQMYDDVGLPDVVINSAGIADSNMPAETYNRDTFRRLIDINLTGAFVICQSIGSRMIAENKPGSMILIASMSGSIVNYPQEQSCYNASKAGVVMMGKSLAAEWAKYNIRVNCISPGYMDTALNNVPTLDGQKAVWKQMTPQKRLGSVDDLNGLAVYLASDSSKFVTGSNIIIDGGYTLW</sequence>
<accession>A0ABR4PFB7</accession>
<evidence type="ECO:0000313" key="3">
    <source>
        <dbReference type="EMBL" id="KAL3421792.1"/>
    </source>
</evidence>
<protein>
    <submittedName>
        <fullName evidence="3">D-arabinitol 2-dehydrogenase (Short-chain dehydrogenase)</fullName>
    </submittedName>
</protein>